<organism evidence="1 2">
    <name type="scientific">Aspergillus pseudoustus</name>
    <dbReference type="NCBI Taxonomy" id="1810923"/>
    <lineage>
        <taxon>Eukaryota</taxon>
        <taxon>Fungi</taxon>
        <taxon>Dikarya</taxon>
        <taxon>Ascomycota</taxon>
        <taxon>Pezizomycotina</taxon>
        <taxon>Eurotiomycetes</taxon>
        <taxon>Eurotiomycetidae</taxon>
        <taxon>Eurotiales</taxon>
        <taxon>Aspergillaceae</taxon>
        <taxon>Aspergillus</taxon>
        <taxon>Aspergillus subgen. Nidulantes</taxon>
    </lineage>
</organism>
<sequence length="205" mass="22945">MAEIYYQNTVRFRTTVNGATKYLTLAVVPVESGDTCWLTLTDEPTIDSNFLLREWNYDNTKRFHFSGNEDADTTSSHGNFRLMHIDRRPVGNVGNDYCVSMTLYEPMVTMGYWGVSWGRADDLETFALFATRWPSSDGGVCDGDPVKIRNLVGAKDPAPVGSIGHFLTVREIEGKGWRVMGEYATYEAGAEFVIEKVVQESGEEA</sequence>
<name>A0ABR4KIE2_9EURO</name>
<reference evidence="1 2" key="1">
    <citation type="submission" date="2024-07" db="EMBL/GenBank/DDBJ databases">
        <title>Section-level genome sequencing and comparative genomics of Aspergillus sections Usti and Cavernicolus.</title>
        <authorList>
            <consortium name="Lawrence Berkeley National Laboratory"/>
            <person name="Nybo J.L."/>
            <person name="Vesth T.C."/>
            <person name="Theobald S."/>
            <person name="Frisvad J.C."/>
            <person name="Larsen T.O."/>
            <person name="Kjaerboelling I."/>
            <person name="Rothschild-Mancinelli K."/>
            <person name="Lyhne E.K."/>
            <person name="Kogle M.E."/>
            <person name="Barry K."/>
            <person name="Clum A."/>
            <person name="Na H."/>
            <person name="Ledsgaard L."/>
            <person name="Lin J."/>
            <person name="Lipzen A."/>
            <person name="Kuo A."/>
            <person name="Riley R."/>
            <person name="Mondo S."/>
            <person name="Labutti K."/>
            <person name="Haridas S."/>
            <person name="Pangalinan J."/>
            <person name="Salamov A.A."/>
            <person name="Simmons B.A."/>
            <person name="Magnuson J.K."/>
            <person name="Chen J."/>
            <person name="Drula E."/>
            <person name="Henrissat B."/>
            <person name="Wiebenga A."/>
            <person name="Lubbers R.J."/>
            <person name="Gomes A.C."/>
            <person name="Makela M.R."/>
            <person name="Stajich J."/>
            <person name="Grigoriev I.V."/>
            <person name="Mortensen U.H."/>
            <person name="De Vries R.P."/>
            <person name="Baker S.E."/>
            <person name="Andersen M.R."/>
        </authorList>
    </citation>
    <scope>NUCLEOTIDE SEQUENCE [LARGE SCALE GENOMIC DNA]</scope>
    <source>
        <strain evidence="1 2">CBS 123904</strain>
    </source>
</reference>
<accession>A0ABR4KIE2</accession>
<protein>
    <submittedName>
        <fullName evidence="1">Uncharacterized protein</fullName>
    </submittedName>
</protein>
<proteinExistence type="predicted"/>
<keyword evidence="2" id="KW-1185">Reference proteome</keyword>
<dbReference type="Proteomes" id="UP001610446">
    <property type="component" value="Unassembled WGS sequence"/>
</dbReference>
<evidence type="ECO:0000313" key="2">
    <source>
        <dbReference type="Proteomes" id="UP001610446"/>
    </source>
</evidence>
<dbReference type="EMBL" id="JBFXLU010000026">
    <property type="protein sequence ID" value="KAL2852054.1"/>
    <property type="molecule type" value="Genomic_DNA"/>
</dbReference>
<comment type="caution">
    <text evidence="1">The sequence shown here is derived from an EMBL/GenBank/DDBJ whole genome shotgun (WGS) entry which is preliminary data.</text>
</comment>
<gene>
    <name evidence="1" type="ORF">BJY01DRAFT_244670</name>
</gene>
<evidence type="ECO:0000313" key="1">
    <source>
        <dbReference type="EMBL" id="KAL2852054.1"/>
    </source>
</evidence>